<dbReference type="Gene3D" id="3.10.105.10">
    <property type="entry name" value="Dipeptide-binding Protein, Domain 3"/>
    <property type="match status" value="1"/>
</dbReference>
<sequence>MHLALQYLDVRKHFAEAALGEKVPVTVDELSSIFFCTPRNVKIVIKKLSDADWIEWYSGRGRGNVSSLLFKQPLEDVLLEVAREEMARGQLKEALSAIEKYGEHTDAKDRFMEWLNGYFGYDSVQKHTGHIQTFRFPLYRTISTLDPCKLIYAFDGHLGRQIFDTLVVFNKQTQMIEPHLAHCWETSGDGLLWTFYLRRGVNFHHGRELTAEDVVYSFRRTLREHEGDEHLWLAGLNCITALDRHTVQFSLKRPNWLFLRYLCNIAACILPEELVEKMGPEFFLYPVGTGPFKLTKWTAQIVILDANPHYFLGRAHLDRVEIVIFPKEEIEKKQEPEWQQLICYGEFCRLPDPDWERIEEVCSGSSILTFNLRREGPMQNPKLRKAIHHLFDRNKLVTELGGERIMPAQGLYPRNLQSKEDLYFHPEEARRLLSESGYQGEPIHLYSYNKHSKDVYFIQKECAAFGIQVEVHVISWTDMSRFDYMSKADMVFFCVILEDEQVSISETYRSRNCTIANHLSPELSGEVNRILDQVPMEASGLKRQAMLDRIEALLMEHNALTFLSHSKLDTSFHPSVRGLSFNSVGWMDFRHIWIKPSFEELRTGNGTGILNSQL</sequence>
<keyword evidence="1" id="KW-0238">DNA-binding</keyword>
<evidence type="ECO:0000256" key="1">
    <source>
        <dbReference type="ARBA" id="ARBA00023125"/>
    </source>
</evidence>
<evidence type="ECO:0000259" key="3">
    <source>
        <dbReference type="Pfam" id="PF12793"/>
    </source>
</evidence>
<evidence type="ECO:0000313" key="4">
    <source>
        <dbReference type="EMBL" id="MFD2612231.1"/>
    </source>
</evidence>
<proteinExistence type="predicted"/>
<protein>
    <submittedName>
        <fullName evidence="4">ABC transporter substrate-binding protein</fullName>
    </submittedName>
</protein>
<dbReference type="PANTHER" id="PTHR30290:SF72">
    <property type="entry name" value="HTH-TYPE TRANSCRIPTIONAL REGULATOR SGRR"/>
    <property type="match status" value="1"/>
</dbReference>
<gene>
    <name evidence="4" type="ORF">ACFSUF_07275</name>
</gene>
<feature type="domain" description="Transcriptional regulator SgrR N-terminal HTH" evidence="3">
    <location>
        <begin position="5"/>
        <end position="103"/>
    </location>
</feature>
<dbReference type="InterPro" id="IPR025370">
    <property type="entry name" value="SgrR_HTH_N"/>
</dbReference>
<dbReference type="PANTHER" id="PTHR30290">
    <property type="entry name" value="PERIPLASMIC BINDING COMPONENT OF ABC TRANSPORTER"/>
    <property type="match status" value="1"/>
</dbReference>
<feature type="domain" description="Solute-binding protein family 5" evidence="2">
    <location>
        <begin position="176"/>
        <end position="481"/>
    </location>
</feature>
<evidence type="ECO:0000259" key="2">
    <source>
        <dbReference type="Pfam" id="PF00496"/>
    </source>
</evidence>
<dbReference type="SUPFAM" id="SSF53850">
    <property type="entry name" value="Periplasmic binding protein-like II"/>
    <property type="match status" value="1"/>
</dbReference>
<reference evidence="5" key="1">
    <citation type="journal article" date="2019" name="Int. J. Syst. Evol. Microbiol.">
        <title>The Global Catalogue of Microorganisms (GCM) 10K type strain sequencing project: providing services to taxonomists for standard genome sequencing and annotation.</title>
        <authorList>
            <consortium name="The Broad Institute Genomics Platform"/>
            <consortium name="The Broad Institute Genome Sequencing Center for Infectious Disease"/>
            <person name="Wu L."/>
            <person name="Ma J."/>
        </authorList>
    </citation>
    <scope>NUCLEOTIDE SEQUENCE [LARGE SCALE GENOMIC DNA]</scope>
    <source>
        <strain evidence="5">KCTC 3950</strain>
    </source>
</reference>
<dbReference type="CDD" id="cd08507">
    <property type="entry name" value="PBP2_SgrR_like"/>
    <property type="match status" value="1"/>
</dbReference>
<accession>A0ABW5PBA3</accession>
<dbReference type="InterPro" id="IPR000914">
    <property type="entry name" value="SBP_5_dom"/>
</dbReference>
<dbReference type="InterPro" id="IPR039424">
    <property type="entry name" value="SBP_5"/>
</dbReference>
<dbReference type="Gene3D" id="3.40.190.10">
    <property type="entry name" value="Periplasmic binding protein-like II"/>
    <property type="match status" value="1"/>
</dbReference>
<name>A0ABW5PBA3_9BACL</name>
<comment type="caution">
    <text evidence="4">The sequence shown here is derived from an EMBL/GenBank/DDBJ whole genome shotgun (WGS) entry which is preliminary data.</text>
</comment>
<dbReference type="Proteomes" id="UP001597541">
    <property type="component" value="Unassembled WGS sequence"/>
</dbReference>
<evidence type="ECO:0000313" key="5">
    <source>
        <dbReference type="Proteomes" id="UP001597541"/>
    </source>
</evidence>
<keyword evidence="5" id="KW-1185">Reference proteome</keyword>
<dbReference type="RefSeq" id="WP_377601558.1">
    <property type="nucleotide sequence ID" value="NZ_JBHUME010000005.1"/>
</dbReference>
<organism evidence="4 5">
    <name type="scientific">Paenibacillus gansuensis</name>
    <dbReference type="NCBI Taxonomy" id="306542"/>
    <lineage>
        <taxon>Bacteria</taxon>
        <taxon>Bacillati</taxon>
        <taxon>Bacillota</taxon>
        <taxon>Bacilli</taxon>
        <taxon>Bacillales</taxon>
        <taxon>Paenibacillaceae</taxon>
        <taxon>Paenibacillus</taxon>
    </lineage>
</organism>
<dbReference type="EMBL" id="JBHUME010000005">
    <property type="protein sequence ID" value="MFD2612231.1"/>
    <property type="molecule type" value="Genomic_DNA"/>
</dbReference>
<dbReference type="Pfam" id="PF00496">
    <property type="entry name" value="SBP_bac_5"/>
    <property type="match status" value="1"/>
</dbReference>
<dbReference type="Pfam" id="PF12793">
    <property type="entry name" value="SgrR_N"/>
    <property type="match status" value="1"/>
</dbReference>